<keyword evidence="1" id="KW-0472">Membrane</keyword>
<evidence type="ECO:0000256" key="1">
    <source>
        <dbReference type="SAM" id="Phobius"/>
    </source>
</evidence>
<name>A0A1F7GL34_9BACT</name>
<organism evidence="2 3">
    <name type="scientific">Candidatus Roizmanbacteria bacterium RIFCSPHIGHO2_01_FULL_39_24</name>
    <dbReference type="NCBI Taxonomy" id="1802032"/>
    <lineage>
        <taxon>Bacteria</taxon>
        <taxon>Candidatus Roizmaniibacteriota</taxon>
    </lineage>
</organism>
<accession>A0A1F7GL34</accession>
<evidence type="ECO:0000313" key="2">
    <source>
        <dbReference type="EMBL" id="OGK19252.1"/>
    </source>
</evidence>
<keyword evidence="1" id="KW-1133">Transmembrane helix</keyword>
<dbReference type="Proteomes" id="UP000176850">
    <property type="component" value="Unassembled WGS sequence"/>
</dbReference>
<dbReference type="AlphaFoldDB" id="A0A1F7GL34"/>
<proteinExistence type="predicted"/>
<reference evidence="2 3" key="1">
    <citation type="journal article" date="2016" name="Nat. Commun.">
        <title>Thousands of microbial genomes shed light on interconnected biogeochemical processes in an aquifer system.</title>
        <authorList>
            <person name="Anantharaman K."/>
            <person name="Brown C.T."/>
            <person name="Hug L.A."/>
            <person name="Sharon I."/>
            <person name="Castelle C.J."/>
            <person name="Probst A.J."/>
            <person name="Thomas B.C."/>
            <person name="Singh A."/>
            <person name="Wilkins M.J."/>
            <person name="Karaoz U."/>
            <person name="Brodie E.L."/>
            <person name="Williams K.H."/>
            <person name="Hubbard S.S."/>
            <person name="Banfield J.F."/>
        </authorList>
    </citation>
    <scope>NUCLEOTIDE SEQUENCE [LARGE SCALE GENOMIC DNA]</scope>
</reference>
<evidence type="ECO:0000313" key="3">
    <source>
        <dbReference type="Proteomes" id="UP000176850"/>
    </source>
</evidence>
<dbReference type="EMBL" id="MFZH01000014">
    <property type="protein sequence ID" value="OGK19252.1"/>
    <property type="molecule type" value="Genomic_DNA"/>
</dbReference>
<gene>
    <name evidence="2" type="ORF">A2799_03585</name>
</gene>
<keyword evidence="1" id="KW-0812">Transmembrane</keyword>
<comment type="caution">
    <text evidence="2">The sequence shown here is derived from an EMBL/GenBank/DDBJ whole genome shotgun (WGS) entry which is preliminary data.</text>
</comment>
<feature type="transmembrane region" description="Helical" evidence="1">
    <location>
        <begin position="45"/>
        <end position="64"/>
    </location>
</feature>
<sequence>MARSRRRRSRIYTQVAVPTQKTTIIEKNQYDELLRQDTVSDLRKTIVLISLLFALEFLVFYANLMGVSA</sequence>
<protein>
    <submittedName>
        <fullName evidence="2">Uncharacterized protein</fullName>
    </submittedName>
</protein>